<comment type="caution">
    <text evidence="2">The sequence shown here is derived from an EMBL/GenBank/DDBJ whole genome shotgun (WGS) entry which is preliminary data.</text>
</comment>
<feature type="signal peptide" evidence="1">
    <location>
        <begin position="1"/>
        <end position="22"/>
    </location>
</feature>
<evidence type="ECO:0000256" key="1">
    <source>
        <dbReference type="SAM" id="SignalP"/>
    </source>
</evidence>
<proteinExistence type="predicted"/>
<evidence type="ECO:0000313" key="2">
    <source>
        <dbReference type="EMBL" id="KAK9731146.1"/>
    </source>
</evidence>
<keyword evidence="1" id="KW-0732">Signal</keyword>
<feature type="chain" id="PRO_5043575989" evidence="1">
    <location>
        <begin position="23"/>
        <end position="704"/>
    </location>
</feature>
<dbReference type="Proteomes" id="UP001458880">
    <property type="component" value="Unassembled WGS sequence"/>
</dbReference>
<dbReference type="AlphaFoldDB" id="A0AAW1LB51"/>
<reference evidence="2 3" key="1">
    <citation type="journal article" date="2024" name="BMC Genomics">
        <title>De novo assembly and annotation of Popillia japonica's genome with initial clues to its potential as an invasive pest.</title>
        <authorList>
            <person name="Cucini C."/>
            <person name="Boschi S."/>
            <person name="Funari R."/>
            <person name="Cardaioli E."/>
            <person name="Iannotti N."/>
            <person name="Marturano G."/>
            <person name="Paoli F."/>
            <person name="Bruttini M."/>
            <person name="Carapelli A."/>
            <person name="Frati F."/>
            <person name="Nardi F."/>
        </authorList>
    </citation>
    <scope>NUCLEOTIDE SEQUENCE [LARGE SCALE GENOMIC DNA]</scope>
    <source>
        <strain evidence="2">DMR45628</strain>
    </source>
</reference>
<organism evidence="2 3">
    <name type="scientific">Popillia japonica</name>
    <name type="common">Japanese beetle</name>
    <dbReference type="NCBI Taxonomy" id="7064"/>
    <lineage>
        <taxon>Eukaryota</taxon>
        <taxon>Metazoa</taxon>
        <taxon>Ecdysozoa</taxon>
        <taxon>Arthropoda</taxon>
        <taxon>Hexapoda</taxon>
        <taxon>Insecta</taxon>
        <taxon>Pterygota</taxon>
        <taxon>Neoptera</taxon>
        <taxon>Endopterygota</taxon>
        <taxon>Coleoptera</taxon>
        <taxon>Polyphaga</taxon>
        <taxon>Scarabaeiformia</taxon>
        <taxon>Scarabaeidae</taxon>
        <taxon>Rutelinae</taxon>
        <taxon>Popillia</taxon>
    </lineage>
</organism>
<name>A0AAW1LB51_POPJA</name>
<gene>
    <name evidence="2" type="ORF">QE152_g13906</name>
</gene>
<protein>
    <submittedName>
        <fullName evidence="2">Uncharacterized protein</fullName>
    </submittedName>
</protein>
<accession>A0AAW1LB51</accession>
<sequence>MATFLYYILFITSSGCILRTKADDVWENSTTKNALLFEKRESILNITKILGIKLTSNSQEICLRLDAALVLDNKTPCFRYELSSATDNLRNFYIETFEKNNTIELPNLHYFTDKIQEFSQLDFYLFLKCIYVLLEKIDDDELGYFIGIVEEVMNQDFKNRHVHLLAKKLFGILYELEADFVMSSSSVMLASWTPSTKNISGLLFYKNTTIEEIVTDKNIENLELNNIEIAGYIPSKFLKKLQENSEYSNIRIKMIFTIEAGKFKDILNISVSSVKTLIGISIPGFCKTENYAILTAYFGSLFRNADWTNFGDHYLDSTNNIANRRCILDEISFFGPKINQIVFYESVKEIYCLSAVFKGLKYEQTRVGQTAYPQKFCVNDKLNIPVAKCENNSTFRLLDENTDCLEIAESKMTETLYKTLVNCTTTNSICDVDKFSNYTVDDLKVFIDIKLYFDIFIYFKLEEASAEEIQELCQVFGKGITLLENQNRTGFLNILVLYFLHSLPKNYVNEILIQPNYIYQKVLDLPSHNETRGIAIFLGNNAMSIKNTTNLRKIAKNHNTHAIIYILRDNQTLHVSEETFLTINIVVIRNYRLSEVNFGCSSVMVALHHSSRQHERIKFSVFLRNLNDPKNGYWGLVESERKMVKLVCLRQSDKKNDVELVVDNRGVFTVLHAWSASNVLQENYCIILYAQILLYLFLLNWIMF</sequence>
<keyword evidence="3" id="KW-1185">Reference proteome</keyword>
<dbReference type="EMBL" id="JASPKY010000137">
    <property type="protein sequence ID" value="KAK9731146.1"/>
    <property type="molecule type" value="Genomic_DNA"/>
</dbReference>
<evidence type="ECO:0000313" key="3">
    <source>
        <dbReference type="Proteomes" id="UP001458880"/>
    </source>
</evidence>